<dbReference type="STRING" id="504472.Slin_6195"/>
<dbReference type="ESTHER" id="spild-d2qtm2">
    <property type="family name" value="Glucuronoyl_esterase"/>
</dbReference>
<evidence type="ECO:0000313" key="5">
    <source>
        <dbReference type="EMBL" id="ADB42154.1"/>
    </source>
</evidence>
<proteinExistence type="predicted"/>
<organism evidence="5 6">
    <name type="scientific">Spirosoma linguale (strain ATCC 33905 / DSM 74 / LMG 10896 / Claus 1)</name>
    <dbReference type="NCBI Taxonomy" id="504472"/>
    <lineage>
        <taxon>Bacteria</taxon>
        <taxon>Pseudomonadati</taxon>
        <taxon>Bacteroidota</taxon>
        <taxon>Cytophagia</taxon>
        <taxon>Cytophagales</taxon>
        <taxon>Cytophagaceae</taxon>
        <taxon>Spirosoma</taxon>
    </lineage>
</organism>
<dbReference type="InterPro" id="IPR054579">
    <property type="entry name" value="GCE-like_dom"/>
</dbReference>
<evidence type="ECO:0000256" key="3">
    <source>
        <dbReference type="ARBA" id="ARBA00022801"/>
    </source>
</evidence>
<dbReference type="eggNOG" id="COG1073">
    <property type="taxonomic scope" value="Bacteria"/>
</dbReference>
<evidence type="ECO:0000256" key="2">
    <source>
        <dbReference type="ARBA" id="ARBA00022729"/>
    </source>
</evidence>
<protein>
    <recommendedName>
        <fullName evidence="4">4-O-methyl-glucuronoyl methylesterase-like domain-containing protein</fullName>
    </recommendedName>
</protein>
<accession>D2QTM2</accession>
<dbReference type="InterPro" id="IPR029058">
    <property type="entry name" value="AB_hydrolase_fold"/>
</dbReference>
<dbReference type="Gene3D" id="3.40.50.1820">
    <property type="entry name" value="alpha/beta hydrolase"/>
    <property type="match status" value="1"/>
</dbReference>
<evidence type="ECO:0000259" key="4">
    <source>
        <dbReference type="Pfam" id="PF22244"/>
    </source>
</evidence>
<dbReference type="AlphaFoldDB" id="D2QTM2"/>
<gene>
    <name evidence="5" type="ordered locus">Slin_6195</name>
</gene>
<keyword evidence="2" id="KW-0732">Signal</keyword>
<dbReference type="HOGENOM" id="CLU_045118_0_0_10"/>
<feature type="domain" description="4-O-methyl-glucuronoyl methylesterase-like" evidence="4">
    <location>
        <begin position="280"/>
        <end position="428"/>
    </location>
</feature>
<dbReference type="EMBL" id="CP001769">
    <property type="protein sequence ID" value="ADB42154.1"/>
    <property type="molecule type" value="Genomic_DNA"/>
</dbReference>
<name>D2QTM2_SPILD</name>
<dbReference type="SUPFAM" id="SSF53474">
    <property type="entry name" value="alpha/beta-Hydrolases"/>
    <property type="match status" value="1"/>
</dbReference>
<keyword evidence="6" id="KW-1185">Reference proteome</keyword>
<dbReference type="RefSeq" id="WP_012930638.1">
    <property type="nucleotide sequence ID" value="NC_013730.1"/>
</dbReference>
<dbReference type="GO" id="GO:0052689">
    <property type="term" value="F:carboxylic ester hydrolase activity"/>
    <property type="evidence" value="ECO:0007669"/>
    <property type="project" value="UniProtKB-KW"/>
</dbReference>
<dbReference type="SMR" id="D2QTM2"/>
<reference evidence="5 6" key="1">
    <citation type="journal article" date="2010" name="Stand. Genomic Sci.">
        <title>Complete genome sequence of Spirosoma linguale type strain (1).</title>
        <authorList>
            <person name="Lail K."/>
            <person name="Sikorski J."/>
            <person name="Saunders E."/>
            <person name="Lapidus A."/>
            <person name="Glavina Del Rio T."/>
            <person name="Copeland A."/>
            <person name="Tice H."/>
            <person name="Cheng J.-F."/>
            <person name="Lucas S."/>
            <person name="Nolan M."/>
            <person name="Bruce D."/>
            <person name="Goodwin L."/>
            <person name="Pitluck S."/>
            <person name="Ivanova N."/>
            <person name="Mavromatis K."/>
            <person name="Ovchinnikova G."/>
            <person name="Pati A."/>
            <person name="Chen A."/>
            <person name="Palaniappan K."/>
            <person name="Land M."/>
            <person name="Hauser L."/>
            <person name="Chang Y.-J."/>
            <person name="Jeffries C.D."/>
            <person name="Chain P."/>
            <person name="Brettin T."/>
            <person name="Detter J.C."/>
            <person name="Schuetze A."/>
            <person name="Rohde M."/>
            <person name="Tindall B.J."/>
            <person name="Goeker M."/>
            <person name="Bristow J."/>
            <person name="Eisen J.A."/>
            <person name="Markowitz V."/>
            <person name="Hugenholtz P."/>
            <person name="Kyrpides N.C."/>
            <person name="Klenk H.-P."/>
            <person name="Chen F."/>
        </authorList>
    </citation>
    <scope>NUCLEOTIDE SEQUENCE [LARGE SCALE GENOMIC DNA]</scope>
    <source>
        <strain evidence="6">ATCC 33905 / DSM 74 / LMG 10896 / Claus 1</strain>
    </source>
</reference>
<sequence>MKRHQSLNHVCQRLFYVSILGFMSMVDMKAQAPDFQKMTPEERTAYTKKMRVASQEDWARMMGKLNLPLPVLPLPANDPKRPQQLKQKEGSSNWFDEAGQTHVRSDWGNWTNYEEEKANNYKLPDPLTLKNGKPVTTAAMWWKQRRPEILNEYLTEIYGKTPANTPKVTFGPAGTDSTVLAGKAVRKMILGHIDNFRYPSVTPSIPVTYYRPVKASGKIPLMVIVWGSFPQPMANIEKLIDAGWGVALVNTGAIQMDSGAGLHEGIIGLMNGGNDRQPDEWGVLAAWSWGLSRVLDHFEKDNGINARQIGIQGHSRWGKTALLAGALDPRWAIVFASCSGSMGASLEKRSFGETIDNVAAPGEYHWMAGNFLKYGGNWKMMPVDAHELMTLIAPRPLFITGGTKDTWADPKGEFLACIAASPVYTLLGKKGVGATEMPGPDVSLIDGELAFRNHEGGHVDSLDWPVFLEFAKRELQLK</sequence>
<dbReference type="Proteomes" id="UP000002028">
    <property type="component" value="Chromosome"/>
</dbReference>
<evidence type="ECO:0000313" key="6">
    <source>
        <dbReference type="Proteomes" id="UP000002028"/>
    </source>
</evidence>
<keyword evidence="1" id="KW-0719">Serine esterase</keyword>
<dbReference type="KEGG" id="sli:Slin_6195"/>
<keyword evidence="3" id="KW-0378">Hydrolase</keyword>
<dbReference type="Pfam" id="PF22244">
    <property type="entry name" value="GCE_fung"/>
    <property type="match status" value="1"/>
</dbReference>
<evidence type="ECO:0000256" key="1">
    <source>
        <dbReference type="ARBA" id="ARBA00022487"/>
    </source>
</evidence>